<evidence type="ECO:0000313" key="4">
    <source>
        <dbReference type="Proteomes" id="UP000430021"/>
    </source>
</evidence>
<dbReference type="Proteomes" id="UP000430021">
    <property type="component" value="Unassembled WGS sequence"/>
</dbReference>
<proteinExistence type="predicted"/>
<dbReference type="EMBL" id="JACICE010000002">
    <property type="protein sequence ID" value="MBB3775726.1"/>
    <property type="molecule type" value="Genomic_DNA"/>
</dbReference>
<feature type="chain" id="PRO_5026313831" description="Copper chaperone PCu(A)C" evidence="1">
    <location>
        <begin position="29"/>
        <end position="130"/>
    </location>
</feature>
<sequence length="130" mass="12920">MMPFKIVRPASVMAAALTLVALGAAVHAGTINSNLQIDPGQTFELGGGQEGGFVVTGTNTGPVAVVVLSKADGAAAVERGTVAPGGAVDAQIAPGEMALLRNTSSQKTARLKLKVTGDTSSLGMGYADNP</sequence>
<dbReference type="EMBL" id="WTYB01000002">
    <property type="protein sequence ID" value="MXP39179.1"/>
    <property type="molecule type" value="Genomic_DNA"/>
</dbReference>
<evidence type="ECO:0008006" key="6">
    <source>
        <dbReference type="Google" id="ProtNLM"/>
    </source>
</evidence>
<dbReference type="Proteomes" id="UP000548685">
    <property type="component" value="Unassembled WGS sequence"/>
</dbReference>
<evidence type="ECO:0000313" key="3">
    <source>
        <dbReference type="EMBL" id="MXP39179.1"/>
    </source>
</evidence>
<gene>
    <name evidence="2" type="ORF">FHS52_001695</name>
    <name evidence="3" type="ORF">GRI59_11235</name>
</gene>
<organism evidence="3 4">
    <name type="scientific">Erythrobacter ramosus</name>
    <dbReference type="NCBI Taxonomy" id="35811"/>
    <lineage>
        <taxon>Bacteria</taxon>
        <taxon>Pseudomonadati</taxon>
        <taxon>Pseudomonadota</taxon>
        <taxon>Alphaproteobacteria</taxon>
        <taxon>Sphingomonadales</taxon>
        <taxon>Erythrobacteraceae</taxon>
        <taxon>Erythrobacter/Porphyrobacter group</taxon>
        <taxon>Erythrobacter</taxon>
    </lineage>
</organism>
<protein>
    <recommendedName>
        <fullName evidence="6">Copper chaperone PCu(A)C</fullName>
    </recommendedName>
</protein>
<accession>A0A6I4UNS1</accession>
<dbReference type="RefSeq" id="WP_160761243.1">
    <property type="nucleotide sequence ID" value="NZ_BAAADZ010000010.1"/>
</dbReference>
<keyword evidence="5" id="KW-1185">Reference proteome</keyword>
<dbReference type="OrthoDB" id="7392050at2"/>
<feature type="signal peptide" evidence="1">
    <location>
        <begin position="1"/>
        <end position="28"/>
    </location>
</feature>
<comment type="caution">
    <text evidence="3">The sequence shown here is derived from an EMBL/GenBank/DDBJ whole genome shotgun (WGS) entry which is preliminary data.</text>
</comment>
<keyword evidence="1" id="KW-0732">Signal</keyword>
<name>A0A6I4UNS1_9SPHN</name>
<evidence type="ECO:0000313" key="2">
    <source>
        <dbReference type="EMBL" id="MBB3775726.1"/>
    </source>
</evidence>
<reference evidence="2 5" key="2">
    <citation type="submission" date="2020-08" db="EMBL/GenBank/DDBJ databases">
        <title>Genomic Encyclopedia of Type Strains, Phase IV (KMG-IV): sequencing the most valuable type-strain genomes for metagenomic binning, comparative biology and taxonomic classification.</title>
        <authorList>
            <person name="Goeker M."/>
        </authorList>
    </citation>
    <scope>NUCLEOTIDE SEQUENCE [LARGE SCALE GENOMIC DNA]</scope>
    <source>
        <strain evidence="2 5">DSM 8510</strain>
    </source>
</reference>
<reference evidence="3 4" key="1">
    <citation type="submission" date="2019-12" db="EMBL/GenBank/DDBJ databases">
        <title>Genomic-based taxomic classification of the family Erythrobacteraceae.</title>
        <authorList>
            <person name="Xu L."/>
        </authorList>
    </citation>
    <scope>NUCLEOTIDE SEQUENCE [LARGE SCALE GENOMIC DNA]</scope>
    <source>
        <strain evidence="3 4">JCM 10282</strain>
    </source>
</reference>
<dbReference type="AlphaFoldDB" id="A0A6I4UNS1"/>
<evidence type="ECO:0000313" key="5">
    <source>
        <dbReference type="Proteomes" id="UP000548685"/>
    </source>
</evidence>
<evidence type="ECO:0000256" key="1">
    <source>
        <dbReference type="SAM" id="SignalP"/>
    </source>
</evidence>